<accession>A0A4S8S0A1</accession>
<comment type="caution">
    <text evidence="2">The sequence shown here is derived from an EMBL/GenBank/DDBJ whole genome shotgun (WGS) entry which is preliminary data.</text>
</comment>
<dbReference type="AlphaFoldDB" id="A0A4S8S0A1"/>
<feature type="signal peptide" evidence="1">
    <location>
        <begin position="1"/>
        <end position="22"/>
    </location>
</feature>
<evidence type="ECO:0000256" key="1">
    <source>
        <dbReference type="SAM" id="SignalP"/>
    </source>
</evidence>
<evidence type="ECO:0000313" key="2">
    <source>
        <dbReference type="EMBL" id="THV64212.1"/>
    </source>
</evidence>
<dbReference type="EMBL" id="QZAF01000908">
    <property type="protein sequence ID" value="THV64212.1"/>
    <property type="molecule type" value="Genomic_DNA"/>
</dbReference>
<proteinExistence type="predicted"/>
<sequence length="372" mass="39795">MIIPNTVGLLLAPMVFFTAVSALAISSTRTPHPQIYSKKLHSARIYEALTTKKNLRTLTKTVDAAATPGLAEGHPDLVHHALILDAFATKKPWNTMTIGQDEVVYVTTTRKAAPAAVETGDVDLAAVVPPGTSYVEINTADAHSIPSLHARDQASTVTHATENEVKTIKIKHTTTTPVHSTEIKTLNIKHTTTTPVHSTEIKTLVIKHTTTTPVHSTVVKTNMLMHTKTTVVHETKMKTKTVGAKRDVAETQPAQSIEWQATWSELVGLAPAPSADIHARDAEHDNGGDPEFVVEIVVPDVVSDVVVKVGAVTSATSSAIASSSTDGLRYWRYNCGIMGCIPPLVALSDATAFSKYIPTGIDLVHTPLPTVA</sequence>
<feature type="chain" id="PRO_5020834006" evidence="1">
    <location>
        <begin position="23"/>
        <end position="372"/>
    </location>
</feature>
<protein>
    <submittedName>
        <fullName evidence="2">Uncharacterized protein</fullName>
    </submittedName>
</protein>
<gene>
    <name evidence="2" type="ORF">D6D28_10078</name>
</gene>
<reference evidence="2 3" key="1">
    <citation type="submission" date="2018-10" db="EMBL/GenBank/DDBJ databases">
        <title>Fifty Aureobasidium pullulans genomes reveal a recombining polyextremotolerant generalist.</title>
        <authorList>
            <person name="Gostincar C."/>
            <person name="Turk M."/>
            <person name="Zajc J."/>
            <person name="Gunde-Cimerman N."/>
        </authorList>
    </citation>
    <scope>NUCLEOTIDE SEQUENCE [LARGE SCALE GENOMIC DNA]</scope>
    <source>
        <strain evidence="2 3">EXF-11900</strain>
    </source>
</reference>
<keyword evidence="1" id="KW-0732">Signal</keyword>
<evidence type="ECO:0000313" key="3">
    <source>
        <dbReference type="Proteomes" id="UP000304951"/>
    </source>
</evidence>
<name>A0A4S8S0A1_AURPU</name>
<dbReference type="Proteomes" id="UP000304951">
    <property type="component" value="Unassembled WGS sequence"/>
</dbReference>
<organism evidence="2 3">
    <name type="scientific">Aureobasidium pullulans</name>
    <name type="common">Black yeast</name>
    <name type="synonym">Pullularia pullulans</name>
    <dbReference type="NCBI Taxonomy" id="5580"/>
    <lineage>
        <taxon>Eukaryota</taxon>
        <taxon>Fungi</taxon>
        <taxon>Dikarya</taxon>
        <taxon>Ascomycota</taxon>
        <taxon>Pezizomycotina</taxon>
        <taxon>Dothideomycetes</taxon>
        <taxon>Dothideomycetidae</taxon>
        <taxon>Dothideales</taxon>
        <taxon>Saccotheciaceae</taxon>
        <taxon>Aureobasidium</taxon>
    </lineage>
</organism>